<evidence type="ECO:0000256" key="5">
    <source>
        <dbReference type="ARBA" id="ARBA00023239"/>
    </source>
</evidence>
<dbReference type="InterPro" id="IPR052357">
    <property type="entry name" value="Orn_Lys_Arg_decarboxylase-I"/>
</dbReference>
<evidence type="ECO:0000259" key="6">
    <source>
        <dbReference type="Pfam" id="PF01276"/>
    </source>
</evidence>
<evidence type="ECO:0000256" key="2">
    <source>
        <dbReference type="ARBA" id="ARBA00010671"/>
    </source>
</evidence>
<dbReference type="PANTHER" id="PTHR43277">
    <property type="entry name" value="ARGININE DECARBOXYLASE"/>
    <property type="match status" value="1"/>
</dbReference>
<dbReference type="RefSeq" id="WP_368502910.1">
    <property type="nucleotide sequence ID" value="NZ_CP162551.1"/>
</dbReference>
<evidence type="ECO:0000313" key="8">
    <source>
        <dbReference type="EMBL" id="XDI35317.1"/>
    </source>
</evidence>
<comment type="similarity">
    <text evidence="2">Belongs to the Orn/Lys/Arg decarboxylase class-I family.</text>
</comment>
<sequence length="483" mass="53526">MKHKYTKTPLIDAIQAHFKREPISLHVPGHKNGELFHSSLIEDFKHVHKYDVTELEGLDDLHNATGAIHEAEQAAAQFYHAGETLFLVGGSTVGNLAMVKGLCEQQDQILIQRNSHKSLFNAIELFQVEPIFLTPELEKETGHALGPSIKTVERAVQQYPEAKALFLTYPTYYGATYELKQIIKVAHEAGMLVCVDEAHGAHFVLGGPFPPSALQLGADIVVQSAHKMLPALTMGSYLHFHHNLASDSKSKIKKVLTMLQSSSPSYLIMAALDGARAYTEEIVQEDIDIMLAGVQSFINELATIPQLKVIKRESSPYSSDPLKVTIKSCTTLTGFELQRLFYDAGVDVELADDMHLLLVFGLTFNKKIPEIINRIKKAVSSYAVIDKENKVVETEKKISMLHVAPHQMKKFETKKLKVEQAEGCIAAEAIIPYPPGIPLIFPGEKVDNEVVKDLKKLYEAGAIFQGTNPVVNGLEVIELEEVE</sequence>
<dbReference type="InterPro" id="IPR036633">
    <property type="entry name" value="Prn/Lys/Arg_de-COase_C_sf"/>
</dbReference>
<feature type="domain" description="Orn/Lys/Arg decarboxylase C-terminal" evidence="7">
    <location>
        <begin position="368"/>
        <end position="476"/>
    </location>
</feature>
<reference evidence="8" key="1">
    <citation type="submission" date="2024-07" db="EMBL/GenBank/DDBJ databases">
        <title>Identification and characteristics of an arsenic-resistant bacterial isolate, which belongs to a novel species.</title>
        <authorList>
            <person name="Juszczyk A."/>
            <person name="Kowalczyk A."/>
            <person name="Was K."/>
            <person name="Kosowicz W."/>
            <person name="Budzyn A."/>
            <person name="Latowski D."/>
        </authorList>
    </citation>
    <scope>NUCLEOTIDE SEQUENCE</scope>
    <source>
        <strain evidence="8">As8PL</strain>
    </source>
</reference>
<comment type="cofactor">
    <cofactor evidence="1">
        <name>pyridoxal 5'-phosphate</name>
        <dbReference type="ChEBI" id="CHEBI:597326"/>
    </cofactor>
</comment>
<protein>
    <submittedName>
        <fullName evidence="8">Aminotransferase class I/II-fold pyridoxal phosphate-dependent enzyme</fullName>
    </submittedName>
</protein>
<dbReference type="Pfam" id="PF03711">
    <property type="entry name" value="OKR_DC_1_C"/>
    <property type="match status" value="1"/>
</dbReference>
<dbReference type="PANTHER" id="PTHR43277:SF3">
    <property type="entry name" value="DECARBOXYLASE, PUTATIVE-RELATED"/>
    <property type="match status" value="1"/>
</dbReference>
<dbReference type="InterPro" id="IPR000310">
    <property type="entry name" value="Orn/Lys/Arg_deCO2ase_major_dom"/>
</dbReference>
<dbReference type="GO" id="GO:0008483">
    <property type="term" value="F:transaminase activity"/>
    <property type="evidence" value="ECO:0007669"/>
    <property type="project" value="UniProtKB-KW"/>
</dbReference>
<proteinExistence type="inferred from homology"/>
<dbReference type="GO" id="GO:0016831">
    <property type="term" value="F:carboxy-lyase activity"/>
    <property type="evidence" value="ECO:0007669"/>
    <property type="project" value="UniProtKB-KW"/>
</dbReference>
<dbReference type="InterPro" id="IPR008286">
    <property type="entry name" value="Prn/Lys/Arg_de-COase_C"/>
</dbReference>
<keyword evidence="5" id="KW-0456">Lyase</keyword>
<gene>
    <name evidence="8" type="ORF">AB3N04_11280</name>
</gene>
<dbReference type="AlphaFoldDB" id="A0AB39BNC9"/>
<organism evidence="8">
    <name type="scientific">Alkalihalophilus sp. As8PL</name>
    <dbReference type="NCBI Taxonomy" id="3237103"/>
    <lineage>
        <taxon>Bacteria</taxon>
        <taxon>Bacillati</taxon>
        <taxon>Bacillota</taxon>
        <taxon>Bacilli</taxon>
        <taxon>Bacillales</taxon>
        <taxon>Bacillaceae</taxon>
        <taxon>Alkalihalophilus</taxon>
    </lineage>
</organism>
<dbReference type="Pfam" id="PF01276">
    <property type="entry name" value="OKR_DC_1"/>
    <property type="match status" value="1"/>
</dbReference>
<keyword evidence="8" id="KW-0808">Transferase</keyword>
<dbReference type="InterPro" id="IPR015421">
    <property type="entry name" value="PyrdxlP-dep_Trfase_major"/>
</dbReference>
<dbReference type="EMBL" id="CP162551">
    <property type="protein sequence ID" value="XDI35317.1"/>
    <property type="molecule type" value="Genomic_DNA"/>
</dbReference>
<dbReference type="SUPFAM" id="SSF53383">
    <property type="entry name" value="PLP-dependent transferases"/>
    <property type="match status" value="1"/>
</dbReference>
<dbReference type="Gene3D" id="3.90.100.10">
    <property type="entry name" value="Orn/Lys/Arg decarboxylase, C-terminal domain"/>
    <property type="match status" value="1"/>
</dbReference>
<keyword evidence="3" id="KW-0210">Decarboxylase</keyword>
<dbReference type="SUPFAM" id="SSF55904">
    <property type="entry name" value="Ornithine decarboxylase C-terminal domain"/>
    <property type="match status" value="1"/>
</dbReference>
<dbReference type="Gene3D" id="3.40.640.10">
    <property type="entry name" value="Type I PLP-dependent aspartate aminotransferase-like (Major domain)"/>
    <property type="match status" value="1"/>
</dbReference>
<evidence type="ECO:0000256" key="4">
    <source>
        <dbReference type="ARBA" id="ARBA00022898"/>
    </source>
</evidence>
<accession>A0AB39BNC9</accession>
<feature type="domain" description="Orn/Lys/Arg decarboxylases family 1 pyridoxal-P attachment site" evidence="6">
    <location>
        <begin position="8"/>
        <end position="285"/>
    </location>
</feature>
<name>A0AB39BNC9_9BACI</name>
<keyword evidence="8" id="KW-0032">Aminotransferase</keyword>
<keyword evidence="4" id="KW-0663">Pyridoxal phosphate</keyword>
<evidence type="ECO:0000256" key="3">
    <source>
        <dbReference type="ARBA" id="ARBA00022793"/>
    </source>
</evidence>
<evidence type="ECO:0000256" key="1">
    <source>
        <dbReference type="ARBA" id="ARBA00001933"/>
    </source>
</evidence>
<evidence type="ECO:0000259" key="7">
    <source>
        <dbReference type="Pfam" id="PF03711"/>
    </source>
</evidence>
<dbReference type="InterPro" id="IPR015424">
    <property type="entry name" value="PyrdxlP-dep_Trfase"/>
</dbReference>